<dbReference type="Gene3D" id="3.90.550.10">
    <property type="entry name" value="Spore Coat Polysaccharide Biosynthesis Protein SpsA, Chain A"/>
    <property type="match status" value="1"/>
</dbReference>
<evidence type="ECO:0008006" key="3">
    <source>
        <dbReference type="Google" id="ProtNLM"/>
    </source>
</evidence>
<dbReference type="Proteomes" id="UP001274321">
    <property type="component" value="Unassembled WGS sequence"/>
</dbReference>
<proteinExistence type="predicted"/>
<evidence type="ECO:0000313" key="1">
    <source>
        <dbReference type="EMBL" id="MDX6805206.1"/>
    </source>
</evidence>
<name>A0ABU4RK45_9HYPH</name>
<organism evidence="1 2">
    <name type="scientific">Terrihabitans rhizophilus</name>
    <dbReference type="NCBI Taxonomy" id="3092662"/>
    <lineage>
        <taxon>Bacteria</taxon>
        <taxon>Pseudomonadati</taxon>
        <taxon>Pseudomonadota</taxon>
        <taxon>Alphaproteobacteria</taxon>
        <taxon>Hyphomicrobiales</taxon>
        <taxon>Terrihabitans</taxon>
    </lineage>
</organism>
<gene>
    <name evidence="1" type="ORF">SCD90_03925</name>
</gene>
<reference evidence="1 2" key="1">
    <citation type="submission" date="2023-11" db="EMBL/GenBank/DDBJ databases">
        <authorList>
            <person name="Bao R."/>
        </authorList>
    </citation>
    <scope>NUCLEOTIDE SEQUENCE [LARGE SCALE GENOMIC DNA]</scope>
    <source>
        <strain evidence="1 2">PJ23</strain>
    </source>
</reference>
<dbReference type="EMBL" id="JAXAFJ010000002">
    <property type="protein sequence ID" value="MDX6805206.1"/>
    <property type="molecule type" value="Genomic_DNA"/>
</dbReference>
<dbReference type="InterPro" id="IPR029044">
    <property type="entry name" value="Nucleotide-diphossugar_trans"/>
</dbReference>
<accession>A0ABU4RK45</accession>
<keyword evidence="2" id="KW-1185">Reference proteome</keyword>
<comment type="caution">
    <text evidence="1">The sequence shown here is derived from an EMBL/GenBank/DDBJ whole genome shotgun (WGS) entry which is preliminary data.</text>
</comment>
<sequence length="305" mass="34540">MNRTITITAMHRPHLLWEMLQSLVANELDGWTIHVGVEPSSAAGEIVQICESMLGARADVRVNDRVLGISGNPYEVQRRAFASGSQVNLYLEEDLLVASDATQLALWYAENHRPNWLCLNLLATVCGSTGSLSEPNCPSLLFENRTFNSIGFALRHQEWQRYIEPVWERTLTPRRLKGRADWRVDWGWDWGILALMAEQRQLASVQPVLARATHNGPEGTYCRTAFHEEAFGGLPMADGRHEFQLEQVVNLPRSVRSIIGLQQEQLILRGQLPRSLMVKLRRESERAMKGLSSRSLRQTTVSDSE</sequence>
<dbReference type="RefSeq" id="WP_319843332.1">
    <property type="nucleotide sequence ID" value="NZ_JAXAFJ010000002.1"/>
</dbReference>
<evidence type="ECO:0000313" key="2">
    <source>
        <dbReference type="Proteomes" id="UP001274321"/>
    </source>
</evidence>
<protein>
    <recommendedName>
        <fullName evidence="3">Glycosyl transferase family 2</fullName>
    </recommendedName>
</protein>